<dbReference type="AlphaFoldDB" id="A0A165JA19"/>
<accession>A0A165JA19</accession>
<dbReference type="InParanoid" id="A0A165JA19"/>
<dbReference type="EMBL" id="KV425970">
    <property type="protein sequence ID" value="KZV94550.1"/>
    <property type="molecule type" value="Genomic_DNA"/>
</dbReference>
<organism evidence="1 2">
    <name type="scientific">Exidia glandulosa HHB12029</name>
    <dbReference type="NCBI Taxonomy" id="1314781"/>
    <lineage>
        <taxon>Eukaryota</taxon>
        <taxon>Fungi</taxon>
        <taxon>Dikarya</taxon>
        <taxon>Basidiomycota</taxon>
        <taxon>Agaricomycotina</taxon>
        <taxon>Agaricomycetes</taxon>
        <taxon>Auriculariales</taxon>
        <taxon>Exidiaceae</taxon>
        <taxon>Exidia</taxon>
    </lineage>
</organism>
<evidence type="ECO:0000313" key="2">
    <source>
        <dbReference type="Proteomes" id="UP000077266"/>
    </source>
</evidence>
<reference evidence="1 2" key="1">
    <citation type="journal article" date="2016" name="Mol. Biol. Evol.">
        <title>Comparative Genomics of Early-Diverging Mushroom-Forming Fungi Provides Insights into the Origins of Lignocellulose Decay Capabilities.</title>
        <authorList>
            <person name="Nagy L.G."/>
            <person name="Riley R."/>
            <person name="Tritt A."/>
            <person name="Adam C."/>
            <person name="Daum C."/>
            <person name="Floudas D."/>
            <person name="Sun H."/>
            <person name="Yadav J.S."/>
            <person name="Pangilinan J."/>
            <person name="Larsson K.H."/>
            <person name="Matsuura K."/>
            <person name="Barry K."/>
            <person name="Labutti K."/>
            <person name="Kuo R."/>
            <person name="Ohm R.A."/>
            <person name="Bhattacharya S.S."/>
            <person name="Shirouzu T."/>
            <person name="Yoshinaga Y."/>
            <person name="Martin F.M."/>
            <person name="Grigoriev I.V."/>
            <person name="Hibbett D.S."/>
        </authorList>
    </citation>
    <scope>NUCLEOTIDE SEQUENCE [LARGE SCALE GENOMIC DNA]</scope>
    <source>
        <strain evidence="1 2">HHB12029</strain>
    </source>
</reference>
<proteinExistence type="predicted"/>
<sequence>MSGKKFSSRIGILPKLQVGGTNWMTYRNLMEQYLACKNTLQDPNTEETLALQWWKKDIAKYELDDDTYQDLVNEWLKKENTIMSAMNQSLPADIHQHFLEILLQVFEIWAMGEDDEDVLKIIWVTTGKQNEYLTASGTDLCCNTHQEYAKAVEERRKCEEACGMATKATCFAKIQPSTMSPSTLIVPKCENFRLCGHLKERCWVKGGGAEGQGSEATSPAQERTSQHYNSNIDSFLDLRDWAPYKIQMASGVEVATCCGSQNVYYLLTCKTPLVSIGHFWKKGLAFTNDEEGFGVLYDTKDPQRCAILRVAECSGSLHHSHPPRV</sequence>
<keyword evidence="2" id="KW-1185">Reference proteome</keyword>
<protein>
    <submittedName>
        <fullName evidence="1">Uncharacterized protein</fullName>
    </submittedName>
</protein>
<evidence type="ECO:0000313" key="1">
    <source>
        <dbReference type="EMBL" id="KZV94550.1"/>
    </source>
</evidence>
<dbReference type="Proteomes" id="UP000077266">
    <property type="component" value="Unassembled WGS sequence"/>
</dbReference>
<gene>
    <name evidence="1" type="ORF">EXIGLDRAFT_708450</name>
</gene>
<name>A0A165JA19_EXIGL</name>
<dbReference type="OrthoDB" id="2692435at2759"/>